<dbReference type="EMBL" id="CASHTH010000275">
    <property type="protein sequence ID" value="CAI7996616.1"/>
    <property type="molecule type" value="Genomic_DNA"/>
</dbReference>
<dbReference type="Proteomes" id="UP001174909">
    <property type="component" value="Unassembled WGS sequence"/>
</dbReference>
<feature type="compositionally biased region" description="Acidic residues" evidence="1">
    <location>
        <begin position="50"/>
        <end position="62"/>
    </location>
</feature>
<feature type="region of interest" description="Disordered" evidence="1">
    <location>
        <begin position="47"/>
        <end position="83"/>
    </location>
</feature>
<reference evidence="2" key="1">
    <citation type="submission" date="2023-03" db="EMBL/GenBank/DDBJ databases">
        <authorList>
            <person name="Steffen K."/>
            <person name="Cardenas P."/>
        </authorList>
    </citation>
    <scope>NUCLEOTIDE SEQUENCE</scope>
</reference>
<comment type="caution">
    <text evidence="2">The sequence shown here is derived from an EMBL/GenBank/DDBJ whole genome shotgun (WGS) entry which is preliminary data.</text>
</comment>
<keyword evidence="3" id="KW-1185">Reference proteome</keyword>
<feature type="non-terminal residue" evidence="2">
    <location>
        <position position="1"/>
    </location>
</feature>
<feature type="compositionally biased region" description="Low complexity" evidence="1">
    <location>
        <begin position="64"/>
        <end position="77"/>
    </location>
</feature>
<name>A0AA35QY75_GEOBA</name>
<proteinExistence type="predicted"/>
<accession>A0AA35QY75</accession>
<evidence type="ECO:0000313" key="3">
    <source>
        <dbReference type="Proteomes" id="UP001174909"/>
    </source>
</evidence>
<evidence type="ECO:0000313" key="2">
    <source>
        <dbReference type="EMBL" id="CAI7996616.1"/>
    </source>
</evidence>
<evidence type="ECO:0000256" key="1">
    <source>
        <dbReference type="SAM" id="MobiDB-lite"/>
    </source>
</evidence>
<sequence>TPLEVRQVIVPESSRAGLETGSDIVIPVSCQDTGGVQLLGEQQSLVSGGEEMELAGDDDEDNTQSSVPQISSSSSSQTYLFFH</sequence>
<gene>
    <name evidence="2" type="ORF">GBAR_LOCUS1906</name>
</gene>
<protein>
    <submittedName>
        <fullName evidence="2">Uncharacterized protein</fullName>
    </submittedName>
</protein>
<dbReference type="AlphaFoldDB" id="A0AA35QY75"/>
<organism evidence="2 3">
    <name type="scientific">Geodia barretti</name>
    <name type="common">Barrett's horny sponge</name>
    <dbReference type="NCBI Taxonomy" id="519541"/>
    <lineage>
        <taxon>Eukaryota</taxon>
        <taxon>Metazoa</taxon>
        <taxon>Porifera</taxon>
        <taxon>Demospongiae</taxon>
        <taxon>Heteroscleromorpha</taxon>
        <taxon>Tetractinellida</taxon>
        <taxon>Astrophorina</taxon>
        <taxon>Geodiidae</taxon>
        <taxon>Geodia</taxon>
    </lineage>
</organism>